<dbReference type="Gene3D" id="3.50.50.60">
    <property type="entry name" value="FAD/NAD(P)-binding domain"/>
    <property type="match status" value="2"/>
</dbReference>
<dbReference type="InterPro" id="IPR002218">
    <property type="entry name" value="MnmG-rel"/>
</dbReference>
<evidence type="ECO:0000256" key="7">
    <source>
        <dbReference type="ARBA" id="ARBA00022827"/>
    </source>
</evidence>
<keyword evidence="8 10" id="KW-0521">NADP</keyword>
<reference evidence="12 13" key="1">
    <citation type="submission" date="2017-11" db="EMBL/GenBank/DDBJ databases">
        <title>Genome-resolved metagenomics identifies genetic mobility, metabolic interactions, and unexpected diversity in perchlorate-reducing communities.</title>
        <authorList>
            <person name="Barnum T.P."/>
            <person name="Figueroa I.A."/>
            <person name="Carlstrom C.I."/>
            <person name="Lucas L.N."/>
            <person name="Engelbrektson A.L."/>
            <person name="Coates J.D."/>
        </authorList>
    </citation>
    <scope>NUCLEOTIDE SEQUENCE [LARGE SCALE GENOMIC DNA]</scope>
    <source>
        <strain evidence="12">BM706</strain>
    </source>
</reference>
<dbReference type="AlphaFoldDB" id="A0A2N5ZHL5"/>
<dbReference type="GO" id="GO:0030488">
    <property type="term" value="P:tRNA methylation"/>
    <property type="evidence" value="ECO:0007669"/>
    <property type="project" value="TreeGrafter"/>
</dbReference>
<dbReference type="Pfam" id="PF01134">
    <property type="entry name" value="GIDA"/>
    <property type="match status" value="1"/>
</dbReference>
<evidence type="ECO:0000256" key="10">
    <source>
        <dbReference type="HAMAP-Rule" id="MF_01037"/>
    </source>
</evidence>
<dbReference type="GO" id="GO:0050660">
    <property type="term" value="F:flavin adenine dinucleotide binding"/>
    <property type="evidence" value="ECO:0007669"/>
    <property type="project" value="UniProtKB-UniRule"/>
</dbReference>
<evidence type="ECO:0000313" key="12">
    <source>
        <dbReference type="EMBL" id="PLX18141.1"/>
    </source>
</evidence>
<sequence>MMNKVIVIGAGLAGCEAAITLAQNGYKVQLVDMKPEKRSPAHTLDGPAEIVCSNSLGAEEITTGAGLFKEEMKLLGVNLLEFAYGSRVEAGRALAVDRDIFSELVTKRLIELDVDIVNKEIEDFPIKSDSPVIYATGPLTSDGLAANMLEYFGEKKFFFYDAIAPVIYEDSIDYSRAFIGGRYQTDAGDYINCPMTQEEYYRFYEALINAEQHPMKDFEKKKFFEGCMPVEEIASRGPKTLVFGPMRPVGFEHYIDYKPKAVLQLRKDNKSGTMYNMVGFQTNLKYGEQKRVFRLIPGLEKARFARHGRMHKNIYVNTPEKLDEQLKVKGLNNIYIAGQLTGVEGYLESIFTGWYAARCIIDKKRPFLPLDSMSGALIDYILNFDGKRFQPMNVNFGLLPPPADKIKDKKLKKKTMAERALASIEREIS</sequence>
<evidence type="ECO:0000313" key="13">
    <source>
        <dbReference type="Proteomes" id="UP000234857"/>
    </source>
</evidence>
<evidence type="ECO:0000256" key="8">
    <source>
        <dbReference type="ARBA" id="ARBA00022857"/>
    </source>
</evidence>
<evidence type="ECO:0000256" key="9">
    <source>
        <dbReference type="ARBA" id="ARBA00023027"/>
    </source>
</evidence>
<keyword evidence="3 10" id="KW-0489">Methyltransferase</keyword>
<dbReference type="Proteomes" id="UP000234857">
    <property type="component" value="Unassembled WGS sequence"/>
</dbReference>
<evidence type="ECO:0000256" key="4">
    <source>
        <dbReference type="ARBA" id="ARBA00022630"/>
    </source>
</evidence>
<dbReference type="InterPro" id="IPR040131">
    <property type="entry name" value="MnmG_N"/>
</dbReference>
<accession>A0A2N5ZHL5</accession>
<evidence type="ECO:0000256" key="6">
    <source>
        <dbReference type="ARBA" id="ARBA00022694"/>
    </source>
</evidence>
<evidence type="ECO:0000256" key="3">
    <source>
        <dbReference type="ARBA" id="ARBA00022603"/>
    </source>
</evidence>
<dbReference type="PANTHER" id="PTHR11806:SF2">
    <property type="entry name" value="METHYLENETETRAHYDROFOLATE--TRNA-(URACIL-5-)-METHYLTRANSFERASE TRMFO"/>
    <property type="match status" value="1"/>
</dbReference>
<comment type="function">
    <text evidence="10">Catalyzes the folate-dependent formation of 5-methyl-uridine at position 54 (M-5-U54) in all tRNAs.</text>
</comment>
<dbReference type="NCBIfam" id="NF003739">
    <property type="entry name" value="PRK05335.1"/>
    <property type="match status" value="1"/>
</dbReference>
<comment type="catalytic activity">
    <reaction evidence="10">
        <text>uridine(54) in tRNA + (6R)-5,10-methylene-5,6,7,8-tetrahydrofolate + NADPH + H(+) = 5-methyluridine(54) in tRNA + (6S)-5,6,7,8-tetrahydrofolate + NADP(+)</text>
        <dbReference type="Rhea" id="RHEA:62372"/>
        <dbReference type="Rhea" id="RHEA-COMP:10167"/>
        <dbReference type="Rhea" id="RHEA-COMP:10193"/>
        <dbReference type="ChEBI" id="CHEBI:15378"/>
        <dbReference type="ChEBI" id="CHEBI:15636"/>
        <dbReference type="ChEBI" id="CHEBI:57453"/>
        <dbReference type="ChEBI" id="CHEBI:57783"/>
        <dbReference type="ChEBI" id="CHEBI:58349"/>
        <dbReference type="ChEBI" id="CHEBI:65315"/>
        <dbReference type="ChEBI" id="CHEBI:74447"/>
        <dbReference type="EC" id="2.1.1.74"/>
    </reaction>
</comment>
<feature type="domain" description="MnmG N-terminal" evidence="11">
    <location>
        <begin position="4"/>
        <end position="360"/>
    </location>
</feature>
<dbReference type="HAMAP" id="MF_01037">
    <property type="entry name" value="TrmFO"/>
    <property type="match status" value="1"/>
</dbReference>
<dbReference type="GO" id="GO:0002098">
    <property type="term" value="P:tRNA wobble uridine modification"/>
    <property type="evidence" value="ECO:0007669"/>
    <property type="project" value="TreeGrafter"/>
</dbReference>
<dbReference type="InterPro" id="IPR004417">
    <property type="entry name" value="TrmFO"/>
</dbReference>
<keyword evidence="2 10" id="KW-0963">Cytoplasm</keyword>
<feature type="binding site" evidence="10">
    <location>
        <begin position="9"/>
        <end position="14"/>
    </location>
    <ligand>
        <name>FAD</name>
        <dbReference type="ChEBI" id="CHEBI:57692"/>
    </ligand>
</feature>
<organism evidence="12 13">
    <name type="scientific">Muiribacterium halophilum</name>
    <dbReference type="NCBI Taxonomy" id="2053465"/>
    <lineage>
        <taxon>Bacteria</taxon>
        <taxon>Candidatus Muiribacteriota</taxon>
        <taxon>Candidatus Muiribacteriia</taxon>
        <taxon>Candidatus Muiribacteriales</taxon>
        <taxon>Candidatus Muiribacteriaceae</taxon>
        <taxon>Candidatus Muiribacterium</taxon>
    </lineage>
</organism>
<keyword evidence="6 10" id="KW-0819">tRNA processing</keyword>
<keyword evidence="4 10" id="KW-0285">Flavoprotein</keyword>
<dbReference type="NCBIfam" id="TIGR00137">
    <property type="entry name" value="gid_trmFO"/>
    <property type="match status" value="1"/>
</dbReference>
<dbReference type="InterPro" id="IPR036188">
    <property type="entry name" value="FAD/NAD-bd_sf"/>
</dbReference>
<dbReference type="EC" id="2.1.1.74" evidence="10"/>
<evidence type="ECO:0000256" key="1">
    <source>
        <dbReference type="ARBA" id="ARBA00001974"/>
    </source>
</evidence>
<dbReference type="SUPFAM" id="SSF51905">
    <property type="entry name" value="FAD/NAD(P)-binding domain"/>
    <property type="match status" value="1"/>
</dbReference>
<dbReference type="GO" id="GO:0047151">
    <property type="term" value="F:tRNA (uracil(54)-C5)-methyltransferase activity, 5,10-methylenetetrahydrofolate-dependent"/>
    <property type="evidence" value="ECO:0007669"/>
    <property type="project" value="UniProtKB-UniRule"/>
</dbReference>
<keyword evidence="9 10" id="KW-0520">NAD</keyword>
<comment type="catalytic activity">
    <reaction evidence="10">
        <text>uridine(54) in tRNA + (6R)-5,10-methylene-5,6,7,8-tetrahydrofolate + NADH + H(+) = 5-methyluridine(54) in tRNA + (6S)-5,6,7,8-tetrahydrofolate + NAD(+)</text>
        <dbReference type="Rhea" id="RHEA:16873"/>
        <dbReference type="Rhea" id="RHEA-COMP:10167"/>
        <dbReference type="Rhea" id="RHEA-COMP:10193"/>
        <dbReference type="ChEBI" id="CHEBI:15378"/>
        <dbReference type="ChEBI" id="CHEBI:15636"/>
        <dbReference type="ChEBI" id="CHEBI:57453"/>
        <dbReference type="ChEBI" id="CHEBI:57540"/>
        <dbReference type="ChEBI" id="CHEBI:57945"/>
        <dbReference type="ChEBI" id="CHEBI:65315"/>
        <dbReference type="ChEBI" id="CHEBI:74447"/>
        <dbReference type="EC" id="2.1.1.74"/>
    </reaction>
</comment>
<dbReference type="PROSITE" id="PS51257">
    <property type="entry name" value="PROKAR_LIPOPROTEIN"/>
    <property type="match status" value="1"/>
</dbReference>
<name>A0A2N5ZHL5_MUIH1</name>
<dbReference type="PRINTS" id="PR00411">
    <property type="entry name" value="PNDRDTASEI"/>
</dbReference>
<comment type="similarity">
    <text evidence="10">Belongs to the MnmG family. TrmFO subfamily.</text>
</comment>
<comment type="cofactor">
    <cofactor evidence="1 10">
        <name>FAD</name>
        <dbReference type="ChEBI" id="CHEBI:57692"/>
    </cofactor>
</comment>
<gene>
    <name evidence="10" type="primary">trmFO</name>
    <name evidence="12" type="ORF">C0601_05605</name>
</gene>
<evidence type="ECO:0000256" key="2">
    <source>
        <dbReference type="ARBA" id="ARBA00022490"/>
    </source>
</evidence>
<keyword evidence="7 10" id="KW-0274">FAD</keyword>
<comment type="subcellular location">
    <subcellularLocation>
        <location evidence="10">Cytoplasm</location>
    </subcellularLocation>
</comment>
<evidence type="ECO:0000256" key="5">
    <source>
        <dbReference type="ARBA" id="ARBA00022679"/>
    </source>
</evidence>
<dbReference type="EMBL" id="PKTG01000071">
    <property type="protein sequence ID" value="PLX18141.1"/>
    <property type="molecule type" value="Genomic_DNA"/>
</dbReference>
<dbReference type="GO" id="GO:0005829">
    <property type="term" value="C:cytosol"/>
    <property type="evidence" value="ECO:0007669"/>
    <property type="project" value="TreeGrafter"/>
</dbReference>
<evidence type="ECO:0000259" key="11">
    <source>
        <dbReference type="Pfam" id="PF01134"/>
    </source>
</evidence>
<dbReference type="PANTHER" id="PTHR11806">
    <property type="entry name" value="GLUCOSE INHIBITED DIVISION PROTEIN A"/>
    <property type="match status" value="1"/>
</dbReference>
<protein>
    <recommendedName>
        <fullName evidence="10">Methylenetetrahydrofolate--tRNA-(uracil-5-)-methyltransferase TrmFO</fullName>
        <ecNumber evidence="10">2.1.1.74</ecNumber>
    </recommendedName>
    <alternativeName>
        <fullName evidence="10">Folate-dependent tRNA (uracil-5-)-methyltransferase</fullName>
    </alternativeName>
    <alternativeName>
        <fullName evidence="10">Folate-dependent tRNA(M-5-U54)-methyltransferase</fullName>
    </alternativeName>
</protein>
<keyword evidence="5 10" id="KW-0808">Transferase</keyword>
<comment type="caution">
    <text evidence="12">The sequence shown here is derived from an EMBL/GenBank/DDBJ whole genome shotgun (WGS) entry which is preliminary data.</text>
</comment>
<proteinExistence type="inferred from homology"/>